<keyword evidence="1" id="KW-0472">Membrane</keyword>
<comment type="caution">
    <text evidence="3">The sequence shown here is derived from an EMBL/GenBank/DDBJ whole genome shotgun (WGS) entry which is preliminary data.</text>
</comment>
<dbReference type="RefSeq" id="WP_148966137.1">
    <property type="nucleotide sequence ID" value="NZ_VTEU01000004.1"/>
</dbReference>
<protein>
    <submittedName>
        <fullName evidence="3">Glycerophosphodiester phosphodiesterase</fullName>
    </submittedName>
</protein>
<reference evidence="3 4" key="1">
    <citation type="submission" date="2019-08" db="EMBL/GenBank/DDBJ databases">
        <title>Bacillus genomes from the desert of Cuatro Cienegas, Coahuila.</title>
        <authorList>
            <person name="Olmedo-Alvarez G."/>
        </authorList>
    </citation>
    <scope>NUCLEOTIDE SEQUENCE [LARGE SCALE GENOMIC DNA]</scope>
    <source>
        <strain evidence="3 4">CH88_3T</strain>
    </source>
</reference>
<keyword evidence="1" id="KW-1133">Transmembrane helix</keyword>
<dbReference type="SUPFAM" id="SSF51695">
    <property type="entry name" value="PLC-like phosphodiesterases"/>
    <property type="match status" value="1"/>
</dbReference>
<dbReference type="InterPro" id="IPR017946">
    <property type="entry name" value="PLC-like_Pdiesterase_TIM-brl"/>
</dbReference>
<dbReference type="GO" id="GO:0006629">
    <property type="term" value="P:lipid metabolic process"/>
    <property type="evidence" value="ECO:0007669"/>
    <property type="project" value="InterPro"/>
</dbReference>
<organism evidence="3 4">
    <name type="scientific">Sutcliffiella horikoshii</name>
    <dbReference type="NCBI Taxonomy" id="79883"/>
    <lineage>
        <taxon>Bacteria</taxon>
        <taxon>Bacillati</taxon>
        <taxon>Bacillota</taxon>
        <taxon>Bacilli</taxon>
        <taxon>Bacillales</taxon>
        <taxon>Bacillaceae</taxon>
        <taxon>Sutcliffiella</taxon>
    </lineage>
</organism>
<dbReference type="EMBL" id="VTEU01000004">
    <property type="protein sequence ID" value="TYS58649.1"/>
    <property type="molecule type" value="Genomic_DNA"/>
</dbReference>
<dbReference type="Proteomes" id="UP000323393">
    <property type="component" value="Unassembled WGS sequence"/>
</dbReference>
<feature type="transmembrane region" description="Helical" evidence="1">
    <location>
        <begin position="18"/>
        <end position="39"/>
    </location>
</feature>
<feature type="domain" description="GP-PDE" evidence="2">
    <location>
        <begin position="56"/>
        <end position="311"/>
    </location>
</feature>
<dbReference type="Pfam" id="PF03009">
    <property type="entry name" value="GDPD"/>
    <property type="match status" value="1"/>
</dbReference>
<dbReference type="PROSITE" id="PS51704">
    <property type="entry name" value="GP_PDE"/>
    <property type="match status" value="1"/>
</dbReference>
<accession>A0AA94WML6</accession>
<gene>
    <name evidence="3" type="ORF">FZC74_12670</name>
</gene>
<sequence length="316" mass="35700">MAEITIPSQKKPHKKRKAWIALGTIAGTLGTLGLIFTFLPVSKQATKPFFENGGLPLVIAHQGGELLAPSNTMIAFEQAVEMGVDVLETDIHMTKDGHLVAIHDPTVDRTTNGQGEVAALTLEEVKQLDAGYHFVDLNGNNSFRGKGVTIPTVEEMFQAFPNTRIEIEIKDTNPPENYEEIARKLWELTKEYNREDTLLVASFDQEILKTFNSFTDGKVALVGGRQEITRFVLFHKLFVRNLYQPEVDAFQVPLQESIFDLTNLRLIRDAQRSGVQMHYWTIDDKETMRYLLEQGADGILTNRPDLLLEVRKEMVD</sequence>
<proteinExistence type="predicted"/>
<evidence type="ECO:0000259" key="2">
    <source>
        <dbReference type="PROSITE" id="PS51704"/>
    </source>
</evidence>
<dbReference type="InterPro" id="IPR030395">
    <property type="entry name" value="GP_PDE_dom"/>
</dbReference>
<evidence type="ECO:0000313" key="3">
    <source>
        <dbReference type="EMBL" id="TYS58649.1"/>
    </source>
</evidence>
<dbReference type="CDD" id="cd08561">
    <property type="entry name" value="GDPD_cytoplasmic_ScUgpQ2_like"/>
    <property type="match status" value="1"/>
</dbReference>
<dbReference type="PANTHER" id="PTHR46211:SF14">
    <property type="entry name" value="GLYCEROPHOSPHODIESTER PHOSPHODIESTERASE"/>
    <property type="match status" value="1"/>
</dbReference>
<evidence type="ECO:0000313" key="4">
    <source>
        <dbReference type="Proteomes" id="UP000323393"/>
    </source>
</evidence>
<dbReference type="GO" id="GO:0008081">
    <property type="term" value="F:phosphoric diester hydrolase activity"/>
    <property type="evidence" value="ECO:0007669"/>
    <property type="project" value="InterPro"/>
</dbReference>
<dbReference type="AlphaFoldDB" id="A0AA94WML6"/>
<dbReference type="Gene3D" id="3.20.20.190">
    <property type="entry name" value="Phosphatidylinositol (PI) phosphodiesterase"/>
    <property type="match status" value="1"/>
</dbReference>
<name>A0AA94WML6_9BACI</name>
<dbReference type="PANTHER" id="PTHR46211">
    <property type="entry name" value="GLYCEROPHOSPHORYL DIESTER PHOSPHODIESTERASE"/>
    <property type="match status" value="1"/>
</dbReference>
<keyword evidence="1" id="KW-0812">Transmembrane</keyword>
<evidence type="ECO:0000256" key="1">
    <source>
        <dbReference type="SAM" id="Phobius"/>
    </source>
</evidence>